<evidence type="ECO:0000313" key="1">
    <source>
        <dbReference type="EMBL" id="NMG21255.1"/>
    </source>
</evidence>
<proteinExistence type="predicted"/>
<keyword evidence="2" id="KW-1185">Reference proteome</keyword>
<accession>A0ABX1PA06</accession>
<dbReference type="EMBL" id="QMEB01000148">
    <property type="protein sequence ID" value="NMG21255.1"/>
    <property type="molecule type" value="Genomic_DNA"/>
</dbReference>
<reference evidence="1 2" key="1">
    <citation type="submission" date="2018-06" db="EMBL/GenBank/DDBJ databases">
        <title>Comparative genomics of Brasilonema spp. strains.</title>
        <authorList>
            <person name="Alvarenga D.O."/>
            <person name="Fiore M.F."/>
            <person name="Varani A.M."/>
        </authorList>
    </citation>
    <scope>NUCLEOTIDE SEQUENCE [LARGE SCALE GENOMIC DNA]</scope>
    <source>
        <strain evidence="1 2">SPC951</strain>
    </source>
</reference>
<protein>
    <submittedName>
        <fullName evidence="1">Uncharacterized protein</fullName>
    </submittedName>
</protein>
<comment type="caution">
    <text evidence="1">The sequence shown here is derived from an EMBL/GenBank/DDBJ whole genome shotgun (WGS) entry which is preliminary data.</text>
</comment>
<sequence length="391" mass="44990">MLLPTNISKTPSVEPLINIWAERYTVDVSSLSKNPKFYGELIKAAWPEARALTAAKLLNRVLVRTTNQATIRAKSLYEYIPEIIDSYSEQRITQFACKVYQRLLEVYQQQSGILVIPTSRQTTTSDDQQTTLLLWTIPNIEKLVNEMQQLLLTYQEQHIMARDQRVVGFLTTLFNFTNQSLISQLTSAEKVLLCPYFKFIEEYVAIPWVRVCAAAAKYQLGSPALTLVEQMLPMASEISSMVYCRLLELLPNHRSLRGELGHPQVTHSCLRDLDMFQGYLWLCVLEESLKPVKQELVPLCVMVMPSVGVKWEMTDKWKRFLADEIESRVQLEHKPLLLHYTQGMEEAFFAARKQLGYQGDVVEVISEFAGNLAVHLNSENAYETMWSRQQR</sequence>
<dbReference type="RefSeq" id="WP_169156498.1">
    <property type="nucleotide sequence ID" value="NZ_CAWPJE010000141.1"/>
</dbReference>
<dbReference type="Proteomes" id="UP000718564">
    <property type="component" value="Unassembled WGS sequence"/>
</dbReference>
<name>A0ABX1PA06_9CYAN</name>
<gene>
    <name evidence="1" type="ORF">DP116_18085</name>
</gene>
<organism evidence="1 2">
    <name type="scientific">Brasilonema bromeliae SPC951</name>
    <dbReference type="NCBI Taxonomy" id="385972"/>
    <lineage>
        <taxon>Bacteria</taxon>
        <taxon>Bacillati</taxon>
        <taxon>Cyanobacteriota</taxon>
        <taxon>Cyanophyceae</taxon>
        <taxon>Nostocales</taxon>
        <taxon>Scytonemataceae</taxon>
        <taxon>Brasilonema</taxon>
        <taxon>Bromeliae group (in: Brasilonema)</taxon>
    </lineage>
</organism>
<evidence type="ECO:0000313" key="2">
    <source>
        <dbReference type="Proteomes" id="UP000718564"/>
    </source>
</evidence>